<dbReference type="EMBL" id="LNGD01000076">
    <property type="protein sequence ID" value="KYC50729.1"/>
    <property type="molecule type" value="Genomic_DNA"/>
</dbReference>
<dbReference type="Gene3D" id="3.40.50.300">
    <property type="entry name" value="P-loop containing nucleotide triphosphate hydrolases"/>
    <property type="match status" value="1"/>
</dbReference>
<evidence type="ECO:0000256" key="1">
    <source>
        <dbReference type="SAM" id="MobiDB-lite"/>
    </source>
</evidence>
<accession>A0A150J0J2</accession>
<dbReference type="PANTHER" id="PTHR42855">
    <property type="entry name" value="ABC TRANSPORTER ATP-BINDING SUBUNIT"/>
    <property type="match status" value="1"/>
</dbReference>
<sequence length="192" mass="21225">MAQAGAQDANRKGQAKKDSDRGTPRPQEEGDRGREPPDSGSIHRSETVVMAFFDQTGGLIDGSVKVLNFIREADERIRLYDGTVLGAERFLERFLFPRTMFSTPLSSLSGGEFHRLHLIRLLATAPIVSSSTNRQAISTSTPSARWNPISSISAAASSWFRMTGRCSKRHRSAHRVRPEGENPGLHRTCGYL</sequence>
<dbReference type="AlphaFoldDB" id="A0A150J0J2"/>
<dbReference type="GO" id="GO:0005524">
    <property type="term" value="F:ATP binding"/>
    <property type="evidence" value="ECO:0007669"/>
    <property type="project" value="UniProtKB-KW"/>
</dbReference>
<evidence type="ECO:0000313" key="2">
    <source>
        <dbReference type="EMBL" id="KYC50729.1"/>
    </source>
</evidence>
<dbReference type="InterPro" id="IPR051309">
    <property type="entry name" value="ABCF_ATPase"/>
</dbReference>
<dbReference type="InterPro" id="IPR027417">
    <property type="entry name" value="P-loop_NTPase"/>
</dbReference>
<dbReference type="SUPFAM" id="SSF52540">
    <property type="entry name" value="P-loop containing nucleoside triphosphate hydrolases"/>
    <property type="match status" value="1"/>
</dbReference>
<keyword evidence="2" id="KW-0547">Nucleotide-binding</keyword>
<protein>
    <submittedName>
        <fullName evidence="2">Putative ABC transporter ATP-binding protein</fullName>
    </submittedName>
</protein>
<keyword evidence="2" id="KW-0067">ATP-binding</keyword>
<feature type="region of interest" description="Disordered" evidence="1">
    <location>
        <begin position="1"/>
        <end position="43"/>
    </location>
</feature>
<dbReference type="PANTHER" id="PTHR42855:SF1">
    <property type="entry name" value="ABC TRANSPORTER DOMAIN-CONTAINING PROTEIN"/>
    <property type="match status" value="1"/>
</dbReference>
<feature type="compositionally biased region" description="Basic and acidic residues" evidence="1">
    <location>
        <begin position="9"/>
        <end position="43"/>
    </location>
</feature>
<gene>
    <name evidence="2" type="ORF">AMQ74_01213</name>
</gene>
<name>A0A150J0J2_9EURY</name>
<evidence type="ECO:0000313" key="3">
    <source>
        <dbReference type="Proteomes" id="UP000075578"/>
    </source>
</evidence>
<proteinExistence type="predicted"/>
<comment type="caution">
    <text evidence="2">The sequence shown here is derived from an EMBL/GenBank/DDBJ whole genome shotgun (WGS) entry which is preliminary data.</text>
</comment>
<reference evidence="2 3" key="1">
    <citation type="journal article" date="2016" name="ISME J.">
        <title>Chasing the elusive Euryarchaeota class WSA2: genomes reveal a uniquely fastidious methyl-reducing methanogen.</title>
        <authorList>
            <person name="Nobu M.K."/>
            <person name="Narihiro T."/>
            <person name="Kuroda K."/>
            <person name="Mei R."/>
            <person name="Liu W.T."/>
        </authorList>
    </citation>
    <scope>NUCLEOTIDE SEQUENCE [LARGE SCALE GENOMIC DNA]</scope>
    <source>
        <strain evidence="2">U1lsi0528_Bin089</strain>
    </source>
</reference>
<organism evidence="2 3">
    <name type="scientific">Candidatus Methanofastidiosum methylothiophilum</name>
    <dbReference type="NCBI Taxonomy" id="1705564"/>
    <lineage>
        <taxon>Archaea</taxon>
        <taxon>Methanobacteriati</taxon>
        <taxon>Methanobacteriota</taxon>
        <taxon>Stenosarchaea group</taxon>
        <taxon>Candidatus Methanofastidiosia</taxon>
        <taxon>Candidatus Methanofastidiosales</taxon>
        <taxon>Candidatus Methanofastidiosaceae</taxon>
        <taxon>Candidatus Methanofastidiosum</taxon>
    </lineage>
</organism>
<dbReference type="Proteomes" id="UP000075578">
    <property type="component" value="Unassembled WGS sequence"/>
</dbReference>